<evidence type="ECO:0000313" key="5">
    <source>
        <dbReference type="EMBL" id="KIA76711.1"/>
    </source>
</evidence>
<dbReference type="PANTHER" id="PTHR42783">
    <property type="entry name" value="GLUTAMATE SYNTHASE [NADPH] SMALL CHAIN"/>
    <property type="match status" value="1"/>
</dbReference>
<evidence type="ECO:0000256" key="1">
    <source>
        <dbReference type="ARBA" id="ARBA00022723"/>
    </source>
</evidence>
<dbReference type="InterPro" id="IPR023753">
    <property type="entry name" value="FAD/NAD-binding_dom"/>
</dbReference>
<keyword evidence="3" id="KW-0411">Iron-sulfur</keyword>
<dbReference type="Pfam" id="PF14691">
    <property type="entry name" value="Fer4_20"/>
    <property type="match status" value="1"/>
</dbReference>
<dbReference type="PANTHER" id="PTHR42783:SF3">
    <property type="entry name" value="GLUTAMATE SYNTHASE [NADPH] SMALL CHAIN-RELATED"/>
    <property type="match status" value="1"/>
</dbReference>
<dbReference type="InterPro" id="IPR017900">
    <property type="entry name" value="4Fe4S_Fe_S_CS"/>
</dbReference>
<keyword evidence="2" id="KW-0408">Iron</keyword>
<dbReference type="EC" id="1.8.-.-" evidence="5"/>
<evidence type="ECO:0000313" key="6">
    <source>
        <dbReference type="Proteomes" id="UP000031307"/>
    </source>
</evidence>
<keyword evidence="5" id="KW-0560">Oxidoreductase</keyword>
<dbReference type="GO" id="GO:0051536">
    <property type="term" value="F:iron-sulfur cluster binding"/>
    <property type="evidence" value="ECO:0007669"/>
    <property type="project" value="UniProtKB-KW"/>
</dbReference>
<dbReference type="Pfam" id="PF00037">
    <property type="entry name" value="Fer4"/>
    <property type="match status" value="1"/>
</dbReference>
<proteinExistence type="predicted"/>
<keyword evidence="1" id="KW-0479">Metal-binding</keyword>
<evidence type="ECO:0000256" key="2">
    <source>
        <dbReference type="ARBA" id="ARBA00023004"/>
    </source>
</evidence>
<dbReference type="SUPFAM" id="SSF54862">
    <property type="entry name" value="4Fe-4S ferredoxins"/>
    <property type="match status" value="1"/>
</dbReference>
<dbReference type="AlphaFoldDB" id="A0A0C1BZ70"/>
<dbReference type="GO" id="GO:0046872">
    <property type="term" value="F:metal ion binding"/>
    <property type="evidence" value="ECO:0007669"/>
    <property type="project" value="UniProtKB-KW"/>
</dbReference>
<dbReference type="InterPro" id="IPR009051">
    <property type="entry name" value="Helical_ferredxn"/>
</dbReference>
<organism evidence="5 6">
    <name type="scientific">Parachlamydia acanthamoebae</name>
    <dbReference type="NCBI Taxonomy" id="83552"/>
    <lineage>
        <taxon>Bacteria</taxon>
        <taxon>Pseudomonadati</taxon>
        <taxon>Chlamydiota</taxon>
        <taxon>Chlamydiia</taxon>
        <taxon>Parachlamydiales</taxon>
        <taxon>Parachlamydiaceae</taxon>
        <taxon>Parachlamydia</taxon>
    </lineage>
</organism>
<dbReference type="InterPro" id="IPR028261">
    <property type="entry name" value="DPD_II"/>
</dbReference>
<dbReference type="Proteomes" id="UP000031307">
    <property type="component" value="Unassembled WGS sequence"/>
</dbReference>
<reference evidence="5 6" key="1">
    <citation type="journal article" date="2014" name="Mol. Biol. Evol.">
        <title>Massive expansion of Ubiquitination-related gene families within the Chlamydiae.</title>
        <authorList>
            <person name="Domman D."/>
            <person name="Collingro A."/>
            <person name="Lagkouvardos I."/>
            <person name="Gehre L."/>
            <person name="Weinmaier T."/>
            <person name="Rattei T."/>
            <person name="Subtil A."/>
            <person name="Horn M."/>
        </authorList>
    </citation>
    <scope>NUCLEOTIDE SEQUENCE [LARGE SCALE GENOMIC DNA]</scope>
    <source>
        <strain evidence="5 6">OEW1</strain>
    </source>
</reference>
<dbReference type="Gene3D" id="3.30.70.20">
    <property type="match status" value="1"/>
</dbReference>
<dbReference type="Gene3D" id="1.10.1060.10">
    <property type="entry name" value="Alpha-helical ferredoxin"/>
    <property type="match status" value="1"/>
</dbReference>
<dbReference type="InterPro" id="IPR017896">
    <property type="entry name" value="4Fe4S_Fe-S-bd"/>
</dbReference>
<evidence type="ECO:0000256" key="3">
    <source>
        <dbReference type="ARBA" id="ARBA00023014"/>
    </source>
</evidence>
<accession>A0A0C1BZ70</accession>
<evidence type="ECO:0000259" key="4">
    <source>
        <dbReference type="PROSITE" id="PS51379"/>
    </source>
</evidence>
<sequence length="614" mass="68302">MGSVFEEDTINAYQEIYETVIPDLDYYLRQIDCRDGCPVNTDPRGYMMALHAGNLMEGYKIARGPNPFASICGMICGAPCETSCRRDRVDKTLTIRAQKRYLDEWFGLDKEAHIKSLEMSYARGSTKPVPNGLKVACIGAGVASLTAAHDLLRLGYAVDVYEMMRMPGGMLTYGVPSYRLKNEIAINECFAIEYLGAKIHYNMKVGRDITMTELQAKYDAVFIGIGLWKSRDLPIPGADQPDMIRGIEYLRVRCADQEWKIGERMVVVGGGNVAFDVARTSRRNGAKQVTMVCLEARDEQTADEFEIEDGLEEGIKIINRLAPIAVERDAQNRITGLRVQPIYYLFDHTGRFAPKFVPDSQFVIECDSIALAIGQGMDMSLFNGWDKKDALKLDRGVIAAERGTCRTSVKGIYAGGDAAFGAALFITAIRHGQEAARAIDEDLQNAHPYQEFVGEFTELPPMRDKTYLRTKWALPSMQPPSVRVNNLNMVENNYTDEEAHQQSNRCLQCHVSPVFDGTLCIKCNGCVDVCPCNCLKQVPISKLNLDLGEGDLRKAVDNFYGVDSASMSPSELSIMGTAMLKDEDLCIRCGLCAEKCPTQAVTMDAMNYSFRWIG</sequence>
<name>A0A0C1BZ70_9BACT</name>
<dbReference type="PRINTS" id="PR00419">
    <property type="entry name" value="ADXRDTASE"/>
</dbReference>
<protein>
    <submittedName>
        <fullName evidence="5">Sulfide dehydrogenase subunit alpha</fullName>
        <ecNumber evidence="5">1.18.1.2</ecNumber>
        <ecNumber evidence="5">1.8.-.-</ecNumber>
    </submittedName>
</protein>
<dbReference type="EC" id="1.18.1.2" evidence="5"/>
<dbReference type="InterPro" id="IPR036188">
    <property type="entry name" value="FAD/NAD-bd_sf"/>
</dbReference>
<dbReference type="GO" id="GO:0004324">
    <property type="term" value="F:ferredoxin-NADP+ reductase activity"/>
    <property type="evidence" value="ECO:0007669"/>
    <property type="project" value="UniProtKB-EC"/>
</dbReference>
<dbReference type="PROSITE" id="PS00198">
    <property type="entry name" value="4FE4S_FER_1"/>
    <property type="match status" value="1"/>
</dbReference>
<dbReference type="PATRIC" id="fig|83552.4.peg.2175"/>
<feature type="domain" description="4Fe-4S ferredoxin-type" evidence="4">
    <location>
        <begin position="511"/>
        <end position="540"/>
    </location>
</feature>
<dbReference type="SUPFAM" id="SSF46548">
    <property type="entry name" value="alpha-helical ferredoxin"/>
    <property type="match status" value="1"/>
</dbReference>
<comment type="caution">
    <text evidence="5">The sequence shown here is derived from an EMBL/GenBank/DDBJ whole genome shotgun (WGS) entry which is preliminary data.</text>
</comment>
<dbReference type="Gene3D" id="3.50.50.60">
    <property type="entry name" value="FAD/NAD(P)-binding domain"/>
    <property type="match status" value="3"/>
</dbReference>
<dbReference type="SUPFAM" id="SSF51971">
    <property type="entry name" value="Nucleotide-binding domain"/>
    <property type="match status" value="2"/>
</dbReference>
<dbReference type="EMBL" id="JSAM01000107">
    <property type="protein sequence ID" value="KIA76711.1"/>
    <property type="molecule type" value="Genomic_DNA"/>
</dbReference>
<gene>
    <name evidence="5" type="primary">sudA</name>
    <name evidence="5" type="ORF">DB43_HL00200</name>
</gene>
<dbReference type="Pfam" id="PF07992">
    <property type="entry name" value="Pyr_redox_2"/>
    <property type="match status" value="1"/>
</dbReference>
<feature type="domain" description="4Fe-4S ferredoxin-type" evidence="4">
    <location>
        <begin position="577"/>
        <end position="606"/>
    </location>
</feature>
<dbReference type="PROSITE" id="PS51379">
    <property type="entry name" value="4FE4S_FER_2"/>
    <property type="match status" value="2"/>
</dbReference>